<evidence type="ECO:0000313" key="12">
    <source>
        <dbReference type="Proteomes" id="UP000504610"/>
    </source>
</evidence>
<evidence type="ECO:0000256" key="1">
    <source>
        <dbReference type="ARBA" id="ARBA00004123"/>
    </source>
</evidence>
<dbReference type="AlphaFoldDB" id="A0A9W3DI50"/>
<evidence type="ECO:0000256" key="10">
    <source>
        <dbReference type="SAM" id="MobiDB-lite"/>
    </source>
</evidence>
<evidence type="ECO:0000256" key="5">
    <source>
        <dbReference type="ARBA" id="ARBA00022771"/>
    </source>
</evidence>
<gene>
    <name evidence="13" type="primary">LOC108854069</name>
</gene>
<dbReference type="Gene3D" id="3.30.70.330">
    <property type="match status" value="1"/>
</dbReference>
<proteinExistence type="inferred from homology"/>
<sequence length="552" mass="62086">MDEGLTFPMRRESDSASRLRQIISDMLPLFSEQHSDDDDILAEYATVIVCNGKSQRQARDYLEVFLGEQSGEFVSCLWELLLKDTTQGKRETSGSEPRTGVEFGSHGALIEQGSISPSLDDYVHKAATPPTYRMNEKLISSTAREDVEAAHVSPKAKSMKMLRQELINSPCKRTQPKQREGWNSSNANYSRKILRSVIISATKQPCRMNPDRYEKSVDERSGMQNRLYFPEREMRQSYFPSLPSDNNSGGAVSARSHNAASSQEMNLHVSVWDRLGRPGDKEYPISPKFRIQTDESRALQQPPGRAFPASYIEQHSETFQREVPAVTYRRRVFPPLEARKPKSGTTTYTEPHIAHNLSRKRRYGIINPNSVDATVGDLSSVLQYKQAKQDVEKQSLLSYQSKRPDIFSEIVNMKQKLQQLEIQINKAKHLKKQKVEELRGSPQSGELQKQQDVTESSIIHVTNVHYAARKEAISMLFSKCGAVKNVTIVTDPVTQHPMGAAFVTFAAKESVNNAKALSGTIFYSRPIKVSESHMITSGVMSQTRAPQVITGS</sequence>
<feature type="coiled-coil region" evidence="9">
    <location>
        <begin position="410"/>
        <end position="437"/>
    </location>
</feature>
<dbReference type="Pfam" id="PF00076">
    <property type="entry name" value="RRM_1"/>
    <property type="match status" value="1"/>
</dbReference>
<feature type="domain" description="RRM" evidence="11">
    <location>
        <begin position="457"/>
        <end position="534"/>
    </location>
</feature>
<dbReference type="InterPro" id="IPR035979">
    <property type="entry name" value="RBD_domain_sf"/>
</dbReference>
<protein>
    <submittedName>
        <fullName evidence="13">Uncharacterized protein LOC108854069 isoform X1</fullName>
    </submittedName>
</protein>
<keyword evidence="4" id="KW-0677">Repeat</keyword>
<evidence type="ECO:0000313" key="13">
    <source>
        <dbReference type="RefSeq" id="XP_056863296.1"/>
    </source>
</evidence>
<dbReference type="PANTHER" id="PTHR14738:SF29">
    <property type="entry name" value="ZINC FINGER CCCH DOMAIN-CONTAINING PROTEIN 14"/>
    <property type="match status" value="1"/>
</dbReference>
<evidence type="ECO:0000256" key="2">
    <source>
        <dbReference type="ARBA" id="ARBA00008423"/>
    </source>
</evidence>
<evidence type="ECO:0000256" key="7">
    <source>
        <dbReference type="ARBA" id="ARBA00023242"/>
    </source>
</evidence>
<dbReference type="GO" id="GO:0005634">
    <property type="term" value="C:nucleus"/>
    <property type="evidence" value="ECO:0007669"/>
    <property type="project" value="UniProtKB-SubCell"/>
</dbReference>
<dbReference type="SUPFAM" id="SSF54928">
    <property type="entry name" value="RNA-binding domain, RBD"/>
    <property type="match status" value="1"/>
</dbReference>
<evidence type="ECO:0000256" key="8">
    <source>
        <dbReference type="PROSITE-ProRule" id="PRU00176"/>
    </source>
</evidence>
<comment type="similarity">
    <text evidence="2">Belongs to the ZC3H14 family.</text>
</comment>
<dbReference type="RefSeq" id="XP_056863296.1">
    <property type="nucleotide sequence ID" value="XM_057007316.1"/>
</dbReference>
<feature type="region of interest" description="Disordered" evidence="10">
    <location>
        <begin position="238"/>
        <end position="263"/>
    </location>
</feature>
<keyword evidence="6" id="KW-0862">Zinc</keyword>
<accession>A0A9W3DI50</accession>
<dbReference type="Pfam" id="PF01480">
    <property type="entry name" value="PWI"/>
    <property type="match status" value="1"/>
</dbReference>
<dbReference type="OrthoDB" id="4726at2759"/>
<name>A0A9W3DI50_RAPSA</name>
<dbReference type="PANTHER" id="PTHR14738">
    <property type="entry name" value="ZINC FINGER CCCH DOMAIN-CONTAINING PROTEIN 14"/>
    <property type="match status" value="1"/>
</dbReference>
<keyword evidence="8" id="KW-0694">RNA-binding</keyword>
<organism evidence="12 13">
    <name type="scientific">Raphanus sativus</name>
    <name type="common">Radish</name>
    <name type="synonym">Raphanus raphanistrum var. sativus</name>
    <dbReference type="NCBI Taxonomy" id="3726"/>
    <lineage>
        <taxon>Eukaryota</taxon>
        <taxon>Viridiplantae</taxon>
        <taxon>Streptophyta</taxon>
        <taxon>Embryophyta</taxon>
        <taxon>Tracheophyta</taxon>
        <taxon>Spermatophyta</taxon>
        <taxon>Magnoliopsida</taxon>
        <taxon>eudicotyledons</taxon>
        <taxon>Gunneridae</taxon>
        <taxon>Pentapetalae</taxon>
        <taxon>rosids</taxon>
        <taxon>malvids</taxon>
        <taxon>Brassicales</taxon>
        <taxon>Brassicaceae</taxon>
        <taxon>Brassiceae</taxon>
        <taxon>Raphanus</taxon>
    </lineage>
</organism>
<dbReference type="GO" id="GO:0008143">
    <property type="term" value="F:poly(A) binding"/>
    <property type="evidence" value="ECO:0007669"/>
    <property type="project" value="InterPro"/>
</dbReference>
<dbReference type="GO" id="GO:0005737">
    <property type="term" value="C:cytoplasm"/>
    <property type="evidence" value="ECO:0007669"/>
    <property type="project" value="TreeGrafter"/>
</dbReference>
<evidence type="ECO:0000256" key="6">
    <source>
        <dbReference type="ARBA" id="ARBA00022833"/>
    </source>
</evidence>
<evidence type="ECO:0000259" key="11">
    <source>
        <dbReference type="PROSITE" id="PS50102"/>
    </source>
</evidence>
<reference evidence="13" key="2">
    <citation type="submission" date="2025-08" db="UniProtKB">
        <authorList>
            <consortium name="RefSeq"/>
        </authorList>
    </citation>
    <scope>IDENTIFICATION</scope>
    <source>
        <tissue evidence="13">Leaf</tissue>
    </source>
</reference>
<keyword evidence="5" id="KW-0863">Zinc-finger</keyword>
<dbReference type="SMART" id="SM00360">
    <property type="entry name" value="RRM"/>
    <property type="match status" value="1"/>
</dbReference>
<dbReference type="GO" id="GO:0043488">
    <property type="term" value="P:regulation of mRNA stability"/>
    <property type="evidence" value="ECO:0007669"/>
    <property type="project" value="InterPro"/>
</dbReference>
<keyword evidence="3" id="KW-0479">Metal-binding</keyword>
<dbReference type="InterPro" id="IPR012677">
    <property type="entry name" value="Nucleotide-bd_a/b_plait_sf"/>
</dbReference>
<keyword evidence="7" id="KW-0539">Nucleus</keyword>
<keyword evidence="12" id="KW-1185">Reference proteome</keyword>
<dbReference type="PROSITE" id="PS50102">
    <property type="entry name" value="RRM"/>
    <property type="match status" value="1"/>
</dbReference>
<evidence type="ECO:0000256" key="9">
    <source>
        <dbReference type="SAM" id="Coils"/>
    </source>
</evidence>
<dbReference type="InterPro" id="IPR000504">
    <property type="entry name" value="RRM_dom"/>
</dbReference>
<keyword evidence="9" id="KW-0175">Coiled coil</keyword>
<dbReference type="InterPro" id="IPR040366">
    <property type="entry name" value="Nab2/ZC3H14"/>
</dbReference>
<dbReference type="Proteomes" id="UP000504610">
    <property type="component" value="Chromosome 4"/>
</dbReference>
<feature type="compositionally biased region" description="Polar residues" evidence="10">
    <location>
        <begin position="243"/>
        <end position="263"/>
    </location>
</feature>
<dbReference type="GO" id="GO:0008270">
    <property type="term" value="F:zinc ion binding"/>
    <property type="evidence" value="ECO:0007669"/>
    <property type="project" value="UniProtKB-KW"/>
</dbReference>
<evidence type="ECO:0000256" key="3">
    <source>
        <dbReference type="ARBA" id="ARBA00022723"/>
    </source>
</evidence>
<dbReference type="InterPro" id="IPR002483">
    <property type="entry name" value="PWI_dom"/>
</dbReference>
<reference evidence="12" key="1">
    <citation type="journal article" date="2019" name="Database">
        <title>The radish genome database (RadishGD): an integrated information resource for radish genomics.</title>
        <authorList>
            <person name="Yu H.J."/>
            <person name="Baek S."/>
            <person name="Lee Y.J."/>
            <person name="Cho A."/>
            <person name="Mun J.H."/>
        </authorList>
    </citation>
    <scope>NUCLEOTIDE SEQUENCE [LARGE SCALE GENOMIC DNA]</scope>
    <source>
        <strain evidence="12">cv. WK10039</strain>
    </source>
</reference>
<evidence type="ECO:0000256" key="4">
    <source>
        <dbReference type="ARBA" id="ARBA00022737"/>
    </source>
</evidence>
<dbReference type="GeneID" id="108854069"/>
<comment type="subcellular location">
    <subcellularLocation>
        <location evidence="1">Nucleus</location>
    </subcellularLocation>
</comment>